<feature type="domain" description="Beta-ketoacyl synthase-like N-terminal" evidence="3">
    <location>
        <begin position="3"/>
        <end position="106"/>
    </location>
</feature>
<dbReference type="PANTHER" id="PTHR43775:SF37">
    <property type="entry name" value="SI:DKEY-61P9.11"/>
    <property type="match status" value="1"/>
</dbReference>
<dbReference type="GO" id="GO:0006633">
    <property type="term" value="P:fatty acid biosynthetic process"/>
    <property type="evidence" value="ECO:0007669"/>
    <property type="project" value="TreeGrafter"/>
</dbReference>
<gene>
    <name evidence="4" type="ORF">LY90DRAFT_506673</name>
</gene>
<reference evidence="4" key="1">
    <citation type="submission" date="2016-08" db="EMBL/GenBank/DDBJ databases">
        <title>A Parts List for Fungal Cellulosomes Revealed by Comparative Genomics.</title>
        <authorList>
            <consortium name="DOE Joint Genome Institute"/>
            <person name="Haitjema C.H."/>
            <person name="Gilmore S.P."/>
            <person name="Henske J.K."/>
            <person name="Solomon K.V."/>
            <person name="De Groot R."/>
            <person name="Kuo A."/>
            <person name="Mondo S.J."/>
            <person name="Salamov A.A."/>
            <person name="Labutti K."/>
            <person name="Zhao Z."/>
            <person name="Chiniquy J."/>
            <person name="Barry K."/>
            <person name="Brewer H.M."/>
            <person name="Purvine S.O."/>
            <person name="Wright A.T."/>
            <person name="Boxma B."/>
            <person name="Van Alen T."/>
            <person name="Hackstein J.H."/>
            <person name="Baker S.E."/>
            <person name="Grigoriev I.V."/>
            <person name="O'Malley M.A."/>
        </authorList>
    </citation>
    <scope>NUCLEOTIDE SEQUENCE [LARGE SCALE GENOMIC DNA]</scope>
    <source>
        <strain evidence="4">G1</strain>
    </source>
</reference>
<evidence type="ECO:0000256" key="2">
    <source>
        <dbReference type="ARBA" id="ARBA00022553"/>
    </source>
</evidence>
<evidence type="ECO:0000256" key="1">
    <source>
        <dbReference type="ARBA" id="ARBA00022450"/>
    </source>
</evidence>
<evidence type="ECO:0000259" key="3">
    <source>
        <dbReference type="Pfam" id="PF00109"/>
    </source>
</evidence>
<evidence type="ECO:0000313" key="5">
    <source>
        <dbReference type="Proteomes" id="UP000193920"/>
    </source>
</evidence>
<dbReference type="AlphaFoldDB" id="A0A1Y2DDI5"/>
<proteinExistence type="predicted"/>
<comment type="caution">
    <text evidence="4">The sequence shown here is derived from an EMBL/GenBank/DDBJ whole genome shotgun (WGS) entry which is preliminary data.</text>
</comment>
<protein>
    <recommendedName>
        <fullName evidence="3">Beta-ketoacyl synthase-like N-terminal domain-containing protein</fullName>
    </recommendedName>
</protein>
<keyword evidence="5" id="KW-1185">Reference proteome</keyword>
<dbReference type="SUPFAM" id="SSF53901">
    <property type="entry name" value="Thiolase-like"/>
    <property type="match status" value="1"/>
</dbReference>
<dbReference type="InterPro" id="IPR014030">
    <property type="entry name" value="Ketoacyl_synth_N"/>
</dbReference>
<dbReference type="Proteomes" id="UP000193920">
    <property type="component" value="Unassembled WGS sequence"/>
</dbReference>
<keyword evidence="1" id="KW-0596">Phosphopantetheine</keyword>
<dbReference type="Gene3D" id="3.40.47.10">
    <property type="match status" value="1"/>
</dbReference>
<dbReference type="OrthoDB" id="329835at2759"/>
<dbReference type="EMBL" id="MCOG01000072">
    <property type="protein sequence ID" value="ORY56755.1"/>
    <property type="molecule type" value="Genomic_DNA"/>
</dbReference>
<dbReference type="InterPro" id="IPR050091">
    <property type="entry name" value="PKS_NRPS_Biosynth_Enz"/>
</dbReference>
<name>A0A1Y2DDI5_9FUNG</name>
<accession>A0A1Y2DDI5</accession>
<dbReference type="PANTHER" id="PTHR43775">
    <property type="entry name" value="FATTY ACID SYNTHASE"/>
    <property type="match status" value="1"/>
</dbReference>
<keyword evidence="2" id="KW-0597">Phosphoprotein</keyword>
<dbReference type="Pfam" id="PF00109">
    <property type="entry name" value="ketoacyl-synt"/>
    <property type="match status" value="1"/>
</dbReference>
<sequence>MNEKVAIIGMALRLPGSIINTKSFWMTLVKGRDCVLPPVKDRNLNICYTNKSSGLLDPHEHNISCFGCYDNRGGVSKPSEFDAEFFNCLPEEALSLDPRTSLGIGNKLGSFRKFGYSSKYLRKY</sequence>
<evidence type="ECO:0000313" key="4">
    <source>
        <dbReference type="EMBL" id="ORY56755.1"/>
    </source>
</evidence>
<dbReference type="InterPro" id="IPR016039">
    <property type="entry name" value="Thiolase-like"/>
</dbReference>
<dbReference type="GO" id="GO:0004312">
    <property type="term" value="F:fatty acid synthase activity"/>
    <property type="evidence" value="ECO:0007669"/>
    <property type="project" value="TreeGrafter"/>
</dbReference>
<organism evidence="4 5">
    <name type="scientific">Neocallimastix californiae</name>
    <dbReference type="NCBI Taxonomy" id="1754190"/>
    <lineage>
        <taxon>Eukaryota</taxon>
        <taxon>Fungi</taxon>
        <taxon>Fungi incertae sedis</taxon>
        <taxon>Chytridiomycota</taxon>
        <taxon>Chytridiomycota incertae sedis</taxon>
        <taxon>Neocallimastigomycetes</taxon>
        <taxon>Neocallimastigales</taxon>
        <taxon>Neocallimastigaceae</taxon>
        <taxon>Neocallimastix</taxon>
    </lineage>
</organism>